<comment type="similarity">
    <text evidence="1 2">Belongs to the enoyl-CoA hydratase/isomerase family.</text>
</comment>
<dbReference type="PANTHER" id="PTHR43802">
    <property type="entry name" value="ENOYL-COA HYDRATASE"/>
    <property type="match status" value="1"/>
</dbReference>
<evidence type="ECO:0000313" key="4">
    <source>
        <dbReference type="Proteomes" id="UP000319516"/>
    </source>
</evidence>
<dbReference type="GO" id="GO:0003824">
    <property type="term" value="F:catalytic activity"/>
    <property type="evidence" value="ECO:0007669"/>
    <property type="project" value="InterPro"/>
</dbReference>
<keyword evidence="4" id="KW-1185">Reference proteome</keyword>
<dbReference type="Proteomes" id="UP000319516">
    <property type="component" value="Unassembled WGS sequence"/>
</dbReference>
<dbReference type="InterPro" id="IPR001753">
    <property type="entry name" value="Enoyl-CoA_hydra/iso"/>
</dbReference>
<dbReference type="OrthoDB" id="4608673at2"/>
<dbReference type="AlphaFoldDB" id="A0A542YUM7"/>
<dbReference type="Gene3D" id="3.90.226.10">
    <property type="entry name" value="2-enoyl-CoA Hydratase, Chain A, domain 1"/>
    <property type="match status" value="1"/>
</dbReference>
<dbReference type="CDD" id="cd06558">
    <property type="entry name" value="crotonase-like"/>
    <property type="match status" value="1"/>
</dbReference>
<organism evidence="3 4">
    <name type="scientific">Ornithinicoccus hortensis</name>
    <dbReference type="NCBI Taxonomy" id="82346"/>
    <lineage>
        <taxon>Bacteria</taxon>
        <taxon>Bacillati</taxon>
        <taxon>Actinomycetota</taxon>
        <taxon>Actinomycetes</taxon>
        <taxon>Micrococcales</taxon>
        <taxon>Intrasporangiaceae</taxon>
        <taxon>Ornithinicoccus</taxon>
    </lineage>
</organism>
<evidence type="ECO:0000313" key="3">
    <source>
        <dbReference type="EMBL" id="TQL51787.1"/>
    </source>
</evidence>
<name>A0A542YUM7_9MICO</name>
<dbReference type="PANTHER" id="PTHR43802:SF1">
    <property type="entry name" value="IP11341P-RELATED"/>
    <property type="match status" value="1"/>
</dbReference>
<dbReference type="EMBL" id="VFOP01000001">
    <property type="protein sequence ID" value="TQL51787.1"/>
    <property type="molecule type" value="Genomic_DNA"/>
</dbReference>
<comment type="caution">
    <text evidence="3">The sequence shown here is derived from an EMBL/GenBank/DDBJ whole genome shotgun (WGS) entry which is preliminary data.</text>
</comment>
<accession>A0A542YUM7</accession>
<gene>
    <name evidence="3" type="ORF">FB467_2949</name>
</gene>
<dbReference type="PROSITE" id="PS00166">
    <property type="entry name" value="ENOYL_COA_HYDRATASE"/>
    <property type="match status" value="1"/>
</dbReference>
<dbReference type="NCBIfam" id="NF004796">
    <property type="entry name" value="PRK06144.1"/>
    <property type="match status" value="1"/>
</dbReference>
<reference evidence="3 4" key="1">
    <citation type="submission" date="2019-06" db="EMBL/GenBank/DDBJ databases">
        <title>Sequencing the genomes of 1000 actinobacteria strains.</title>
        <authorList>
            <person name="Klenk H.-P."/>
        </authorList>
    </citation>
    <scope>NUCLEOTIDE SEQUENCE [LARGE SCALE GENOMIC DNA]</scope>
    <source>
        <strain evidence="3 4">DSM 12335</strain>
    </source>
</reference>
<evidence type="ECO:0000256" key="2">
    <source>
        <dbReference type="RuleBase" id="RU003707"/>
    </source>
</evidence>
<dbReference type="InterPro" id="IPR018376">
    <property type="entry name" value="Enoyl-CoA_hyd/isom_CS"/>
</dbReference>
<sequence>MDELLVEQAGPVLQVTFNRPDQRNAMTWSMYEKLVAACELADADDSIRVMVLRGAGGSAFVAGTDIAQFSTFDGPRGVEYEQQISDVLARLMAVDVPVVAAVEGFCIGGGLALATAADIRVCTPDAKFGVPIARTLGNCLSLGSIDVLSQLLGRSRVVDLLLTARFMEADEAHTSGYVTTVTEDMDGTLEKLTGKLTGHAPLTMWATKEAVRRLAAGNREDHDIVDRVYGSADFAGAVKAFTEKRKPEWTGR</sequence>
<dbReference type="Pfam" id="PF00378">
    <property type="entry name" value="ECH_1"/>
    <property type="match status" value="1"/>
</dbReference>
<dbReference type="SUPFAM" id="SSF52096">
    <property type="entry name" value="ClpP/crotonase"/>
    <property type="match status" value="1"/>
</dbReference>
<dbReference type="RefSeq" id="WP_141785739.1">
    <property type="nucleotide sequence ID" value="NZ_BAAAIK010000001.1"/>
</dbReference>
<dbReference type="InterPro" id="IPR029045">
    <property type="entry name" value="ClpP/crotonase-like_dom_sf"/>
</dbReference>
<protein>
    <submittedName>
        <fullName evidence="3">Enoyl-CoA hydratase/carnithine racemase</fullName>
    </submittedName>
</protein>
<evidence type="ECO:0000256" key="1">
    <source>
        <dbReference type="ARBA" id="ARBA00005254"/>
    </source>
</evidence>
<proteinExistence type="inferred from homology"/>